<feature type="compositionally biased region" description="Polar residues" evidence="1">
    <location>
        <begin position="69"/>
        <end position="105"/>
    </location>
</feature>
<evidence type="ECO:0000313" key="2">
    <source>
        <dbReference type="EMBL" id="QRD05567.1"/>
    </source>
</evidence>
<gene>
    <name evidence="2" type="ORF">JI435_200620</name>
</gene>
<dbReference type="OrthoDB" id="3784677at2759"/>
<protein>
    <submittedName>
        <fullName evidence="2">Uncharacterized protein</fullName>
    </submittedName>
</protein>
<proteinExistence type="predicted"/>
<feature type="compositionally biased region" description="Low complexity" evidence="1">
    <location>
        <begin position="106"/>
        <end position="123"/>
    </location>
</feature>
<evidence type="ECO:0000313" key="3">
    <source>
        <dbReference type="Proteomes" id="UP000663193"/>
    </source>
</evidence>
<accession>A0A7U2NPB1</accession>
<dbReference type="VEuPathDB" id="FungiDB:JI435_200620"/>
<dbReference type="EMBL" id="CP069041">
    <property type="protein sequence ID" value="QRD05567.1"/>
    <property type="molecule type" value="Genomic_DNA"/>
</dbReference>
<name>A0A7U2NPB1_PHANO</name>
<feature type="compositionally biased region" description="Gly residues" evidence="1">
    <location>
        <begin position="242"/>
        <end position="253"/>
    </location>
</feature>
<reference evidence="3" key="1">
    <citation type="journal article" date="2021" name="BMC Genomics">
        <title>Chromosome-level genome assembly and manually-curated proteome of model necrotroph Parastagonospora nodorum Sn15 reveals a genome-wide trove of candidate effector homologs, and redundancy of virulence-related functions within an accessory chromosome.</title>
        <authorList>
            <person name="Bertazzoni S."/>
            <person name="Jones D.A.B."/>
            <person name="Phan H.T."/>
            <person name="Tan K.-C."/>
            <person name="Hane J.K."/>
        </authorList>
    </citation>
    <scope>NUCLEOTIDE SEQUENCE [LARGE SCALE GENOMIC DNA]</scope>
    <source>
        <strain evidence="3">SN15 / ATCC MYA-4574 / FGSC 10173)</strain>
    </source>
</reference>
<keyword evidence="3" id="KW-1185">Reference proteome</keyword>
<sequence length="253" mass="27716">MALVNSWTIFSSSCYHSLAEDSLTSLTDPRTRCTLAFVWNVGSGLLPLLRRNPQHLPREIRANAKGKSNPLSQPQTNPPSSFKHQQQSTQFSAPRTLQDNNVTHHNPTPNISSTSPSPSNSLTHRPSPQNLTCTQTTTKLQTYHTRTPTTMSTSAAAAAAELHDLGQARYDHDIAQATDRDAALFTQGPVTVRQGRAPAGLENQVFAWNTFKYTTEERDDREELKGELHEGQLHRQNRAALGGDGGRGGGVLV</sequence>
<feature type="region of interest" description="Disordered" evidence="1">
    <location>
        <begin position="63"/>
        <end position="132"/>
    </location>
</feature>
<organism evidence="2 3">
    <name type="scientific">Phaeosphaeria nodorum (strain SN15 / ATCC MYA-4574 / FGSC 10173)</name>
    <name type="common">Glume blotch fungus</name>
    <name type="synonym">Parastagonospora nodorum</name>
    <dbReference type="NCBI Taxonomy" id="321614"/>
    <lineage>
        <taxon>Eukaryota</taxon>
        <taxon>Fungi</taxon>
        <taxon>Dikarya</taxon>
        <taxon>Ascomycota</taxon>
        <taxon>Pezizomycotina</taxon>
        <taxon>Dothideomycetes</taxon>
        <taxon>Pleosporomycetidae</taxon>
        <taxon>Pleosporales</taxon>
        <taxon>Pleosporineae</taxon>
        <taxon>Phaeosphaeriaceae</taxon>
        <taxon>Parastagonospora</taxon>
    </lineage>
</organism>
<dbReference type="AlphaFoldDB" id="A0A7U2NPB1"/>
<feature type="region of interest" description="Disordered" evidence="1">
    <location>
        <begin position="230"/>
        <end position="253"/>
    </location>
</feature>
<dbReference type="Proteomes" id="UP000663193">
    <property type="component" value="Chromosome 19"/>
</dbReference>
<evidence type="ECO:0000256" key="1">
    <source>
        <dbReference type="SAM" id="MobiDB-lite"/>
    </source>
</evidence>